<dbReference type="PANTHER" id="PTHR11461:SF211">
    <property type="entry name" value="GH10112P-RELATED"/>
    <property type="match status" value="1"/>
</dbReference>
<dbReference type="Proteomes" id="UP000245119">
    <property type="component" value="Linkage Group LG2"/>
</dbReference>
<name>A0A2T7PV68_POMCA</name>
<dbReference type="GO" id="GO:0005615">
    <property type="term" value="C:extracellular space"/>
    <property type="evidence" value="ECO:0007669"/>
    <property type="project" value="InterPro"/>
</dbReference>
<sequence>MAKLFGIFVLACLLTLGDCHLSVRQASSSLAHSSGDFGTKLYKKLVADNKDNVVFSPITVYTALCMTLLAAKGDTKLQLQVQATPHVLQKALDIKPDQNIHSELRDVLTSVLSPDQNSDVKTRLANAIYYDPAKITIGDRYSTCDTETRRKAHLSESASDACAVTGTHSLPRGRSQQNFRDDIINYYGLNALKRLQQQNRERDINAWVNDITSGAITKLVEQGEISSDKAILLLNAIFFEGSWEAMFPAELTRDMDFQKSEGDKRKVRTMHQENFFAVKRVEDEKVRVLELPYKGNRFSLYVILPDTKEGLQHLEGHLDGQVLDKIVNSMPQPRLHKVYLPKMELSYRKKLDDKLFDMGLDKLFDNRADLSGMQREGEIKRDLYINGVHHKAKIESI</sequence>
<dbReference type="GO" id="GO:0004867">
    <property type="term" value="F:serine-type endopeptidase inhibitor activity"/>
    <property type="evidence" value="ECO:0007669"/>
    <property type="project" value="InterPro"/>
</dbReference>
<dbReference type="InterPro" id="IPR042178">
    <property type="entry name" value="Serpin_sf_1"/>
</dbReference>
<dbReference type="AlphaFoldDB" id="A0A2T7PV68"/>
<feature type="chain" id="PRO_5015757194" description="Serpin domain-containing protein" evidence="3">
    <location>
        <begin position="20"/>
        <end position="397"/>
    </location>
</feature>
<evidence type="ECO:0000313" key="6">
    <source>
        <dbReference type="Proteomes" id="UP000245119"/>
    </source>
</evidence>
<keyword evidence="3" id="KW-0732">Signal</keyword>
<feature type="domain" description="Serpin" evidence="4">
    <location>
        <begin position="39"/>
        <end position="395"/>
    </location>
</feature>
<dbReference type="SMART" id="SM00093">
    <property type="entry name" value="SERPIN"/>
    <property type="match status" value="1"/>
</dbReference>
<organism evidence="5 6">
    <name type="scientific">Pomacea canaliculata</name>
    <name type="common">Golden apple snail</name>
    <dbReference type="NCBI Taxonomy" id="400727"/>
    <lineage>
        <taxon>Eukaryota</taxon>
        <taxon>Metazoa</taxon>
        <taxon>Spiralia</taxon>
        <taxon>Lophotrochozoa</taxon>
        <taxon>Mollusca</taxon>
        <taxon>Gastropoda</taxon>
        <taxon>Caenogastropoda</taxon>
        <taxon>Architaenioglossa</taxon>
        <taxon>Ampullarioidea</taxon>
        <taxon>Ampullariidae</taxon>
        <taxon>Pomacea</taxon>
    </lineage>
</organism>
<dbReference type="CDD" id="cd00172">
    <property type="entry name" value="serpin"/>
    <property type="match status" value="1"/>
</dbReference>
<dbReference type="InterPro" id="IPR000215">
    <property type="entry name" value="Serpin_fam"/>
</dbReference>
<proteinExistence type="inferred from homology"/>
<dbReference type="SUPFAM" id="SSF56574">
    <property type="entry name" value="Serpins"/>
    <property type="match status" value="1"/>
</dbReference>
<accession>A0A2T7PV68</accession>
<dbReference type="InterPro" id="IPR023796">
    <property type="entry name" value="Serpin_dom"/>
</dbReference>
<evidence type="ECO:0000256" key="1">
    <source>
        <dbReference type="ARBA" id="ARBA00009500"/>
    </source>
</evidence>
<dbReference type="InterPro" id="IPR042185">
    <property type="entry name" value="Serpin_sf_2"/>
</dbReference>
<evidence type="ECO:0000313" key="5">
    <source>
        <dbReference type="EMBL" id="PVD37313.1"/>
    </source>
</evidence>
<feature type="signal peptide" evidence="3">
    <location>
        <begin position="1"/>
        <end position="19"/>
    </location>
</feature>
<dbReference type="InterPro" id="IPR036186">
    <property type="entry name" value="Serpin_sf"/>
</dbReference>
<dbReference type="Gene3D" id="2.30.39.10">
    <property type="entry name" value="Alpha-1-antitrypsin, domain 1"/>
    <property type="match status" value="1"/>
</dbReference>
<evidence type="ECO:0000256" key="3">
    <source>
        <dbReference type="SAM" id="SignalP"/>
    </source>
</evidence>
<dbReference type="PANTHER" id="PTHR11461">
    <property type="entry name" value="SERINE PROTEASE INHIBITOR, SERPIN"/>
    <property type="match status" value="1"/>
</dbReference>
<comment type="similarity">
    <text evidence="1 2">Belongs to the serpin family.</text>
</comment>
<keyword evidence="6" id="KW-1185">Reference proteome</keyword>
<reference evidence="5 6" key="1">
    <citation type="submission" date="2018-04" db="EMBL/GenBank/DDBJ databases">
        <title>The genome of golden apple snail Pomacea canaliculata provides insight into stress tolerance and invasive adaptation.</title>
        <authorList>
            <person name="Liu C."/>
            <person name="Liu B."/>
            <person name="Ren Y."/>
            <person name="Zhang Y."/>
            <person name="Wang H."/>
            <person name="Li S."/>
            <person name="Jiang F."/>
            <person name="Yin L."/>
            <person name="Zhang G."/>
            <person name="Qian W."/>
            <person name="Fan W."/>
        </authorList>
    </citation>
    <scope>NUCLEOTIDE SEQUENCE [LARGE SCALE GENOMIC DNA]</scope>
    <source>
        <strain evidence="5">SZHN2017</strain>
        <tissue evidence="5">Muscle</tissue>
    </source>
</reference>
<dbReference type="Pfam" id="PF00079">
    <property type="entry name" value="Serpin"/>
    <property type="match status" value="2"/>
</dbReference>
<comment type="caution">
    <text evidence="5">The sequence shown here is derived from an EMBL/GenBank/DDBJ whole genome shotgun (WGS) entry which is preliminary data.</text>
</comment>
<dbReference type="Gene3D" id="3.30.497.10">
    <property type="entry name" value="Antithrombin, subunit I, domain 2"/>
    <property type="match status" value="2"/>
</dbReference>
<dbReference type="OrthoDB" id="1063785at2759"/>
<protein>
    <recommendedName>
        <fullName evidence="4">Serpin domain-containing protein</fullName>
    </recommendedName>
</protein>
<gene>
    <name evidence="5" type="ORF">C0Q70_04312</name>
</gene>
<evidence type="ECO:0000256" key="2">
    <source>
        <dbReference type="RuleBase" id="RU000411"/>
    </source>
</evidence>
<dbReference type="EMBL" id="PZQS01000002">
    <property type="protein sequence ID" value="PVD37313.1"/>
    <property type="molecule type" value="Genomic_DNA"/>
</dbReference>
<evidence type="ECO:0000259" key="4">
    <source>
        <dbReference type="SMART" id="SM00093"/>
    </source>
</evidence>